<organism evidence="9 10">
    <name type="scientific">Cryobacterium melibiosiphilum</name>
    <dbReference type="NCBI Taxonomy" id="995039"/>
    <lineage>
        <taxon>Bacteria</taxon>
        <taxon>Bacillati</taxon>
        <taxon>Actinomycetota</taxon>
        <taxon>Actinomycetes</taxon>
        <taxon>Micrococcales</taxon>
        <taxon>Microbacteriaceae</taxon>
        <taxon>Cryobacterium</taxon>
    </lineage>
</organism>
<keyword evidence="5 7" id="KW-1133">Transmembrane helix</keyword>
<evidence type="ECO:0000256" key="5">
    <source>
        <dbReference type="ARBA" id="ARBA00022989"/>
    </source>
</evidence>
<comment type="similarity">
    <text evidence="7">Belongs to the binding-protein-dependent transport system permease family.</text>
</comment>
<evidence type="ECO:0000256" key="1">
    <source>
        <dbReference type="ARBA" id="ARBA00004651"/>
    </source>
</evidence>
<evidence type="ECO:0000259" key="8">
    <source>
        <dbReference type="PROSITE" id="PS50928"/>
    </source>
</evidence>
<dbReference type="OrthoDB" id="9794684at2"/>
<keyword evidence="4 7" id="KW-0812">Transmembrane</keyword>
<name>A0A3A5MHK3_9MICO</name>
<keyword evidence="10" id="KW-1185">Reference proteome</keyword>
<feature type="transmembrane region" description="Helical" evidence="7">
    <location>
        <begin position="104"/>
        <end position="131"/>
    </location>
</feature>
<dbReference type="InterPro" id="IPR035906">
    <property type="entry name" value="MetI-like_sf"/>
</dbReference>
<accession>A0A3A5MHK3</accession>
<feature type="transmembrane region" description="Helical" evidence="7">
    <location>
        <begin position="73"/>
        <end position="92"/>
    </location>
</feature>
<evidence type="ECO:0000256" key="2">
    <source>
        <dbReference type="ARBA" id="ARBA00022448"/>
    </source>
</evidence>
<evidence type="ECO:0000256" key="6">
    <source>
        <dbReference type="ARBA" id="ARBA00023136"/>
    </source>
</evidence>
<sequence>MIETRNFRVLRNIVLTLLTLWVAIPLYVVVSTSVKPLADVSGVFEWIPRSFTLAPYIDIWSTVPLAEYFKNSLIVAVSATFFSVIVAVLAAYSISRLAFKGKRAFSLIVLSTQMFPGIMFLLPLFLIYTQIRNVTGIQLQGSYLGLIITFMTFTLPFAIWMLTGYFASIPIELEEAAMIDGTGRMGALIRVVLPVAKPGIIAVAVYSFIAAWGEVLFASVLSNESTKTLSLGLKDYASQTDVFWNQLMAASVVVSLPVLIGFILVQKHLVAGLAAGSVK</sequence>
<evidence type="ECO:0000256" key="3">
    <source>
        <dbReference type="ARBA" id="ARBA00022475"/>
    </source>
</evidence>
<keyword evidence="3" id="KW-1003">Cell membrane</keyword>
<dbReference type="InterPro" id="IPR050901">
    <property type="entry name" value="BP-dep_ABC_trans_perm"/>
</dbReference>
<feature type="transmembrane region" description="Helical" evidence="7">
    <location>
        <begin position="243"/>
        <end position="265"/>
    </location>
</feature>
<reference evidence="9 10" key="1">
    <citation type="submission" date="2018-09" db="EMBL/GenBank/DDBJ databases">
        <title>Novel species of Cryobacterium.</title>
        <authorList>
            <person name="Liu Q."/>
            <person name="Xin Y.-H."/>
        </authorList>
    </citation>
    <scope>NUCLEOTIDE SEQUENCE [LARGE SCALE GENOMIC DNA]</scope>
    <source>
        <strain evidence="9 10">Hh39</strain>
    </source>
</reference>
<dbReference type="GO" id="GO:0055085">
    <property type="term" value="P:transmembrane transport"/>
    <property type="evidence" value="ECO:0007669"/>
    <property type="project" value="InterPro"/>
</dbReference>
<dbReference type="AlphaFoldDB" id="A0A3A5MHK3"/>
<dbReference type="PANTHER" id="PTHR32243:SF18">
    <property type="entry name" value="INNER MEMBRANE ABC TRANSPORTER PERMEASE PROTEIN YCJP"/>
    <property type="match status" value="1"/>
</dbReference>
<evidence type="ECO:0000313" key="10">
    <source>
        <dbReference type="Proteomes" id="UP000272015"/>
    </source>
</evidence>
<keyword evidence="6 7" id="KW-0472">Membrane</keyword>
<comment type="subcellular location">
    <subcellularLocation>
        <location evidence="1 7">Cell membrane</location>
        <topology evidence="1 7">Multi-pass membrane protein</topology>
    </subcellularLocation>
</comment>
<evidence type="ECO:0000313" key="9">
    <source>
        <dbReference type="EMBL" id="RJT89670.1"/>
    </source>
</evidence>
<dbReference type="PROSITE" id="PS50928">
    <property type="entry name" value="ABC_TM1"/>
    <property type="match status" value="1"/>
</dbReference>
<protein>
    <submittedName>
        <fullName evidence="9">Carbohydrate ABC transporter permease</fullName>
    </submittedName>
</protein>
<proteinExistence type="inferred from homology"/>
<dbReference type="EMBL" id="QZVS01000070">
    <property type="protein sequence ID" value="RJT89670.1"/>
    <property type="molecule type" value="Genomic_DNA"/>
</dbReference>
<dbReference type="Proteomes" id="UP000272015">
    <property type="component" value="Unassembled WGS sequence"/>
</dbReference>
<dbReference type="PANTHER" id="PTHR32243">
    <property type="entry name" value="MALTOSE TRANSPORT SYSTEM PERMEASE-RELATED"/>
    <property type="match status" value="1"/>
</dbReference>
<dbReference type="Gene3D" id="1.10.3720.10">
    <property type="entry name" value="MetI-like"/>
    <property type="match status" value="1"/>
</dbReference>
<dbReference type="Pfam" id="PF00528">
    <property type="entry name" value="BPD_transp_1"/>
    <property type="match status" value="1"/>
</dbReference>
<dbReference type="GO" id="GO:0005886">
    <property type="term" value="C:plasma membrane"/>
    <property type="evidence" value="ECO:0007669"/>
    <property type="project" value="UniProtKB-SubCell"/>
</dbReference>
<feature type="transmembrane region" description="Helical" evidence="7">
    <location>
        <begin position="188"/>
        <end position="212"/>
    </location>
</feature>
<evidence type="ECO:0000256" key="7">
    <source>
        <dbReference type="RuleBase" id="RU363032"/>
    </source>
</evidence>
<gene>
    <name evidence="9" type="ORF">D6T64_06190</name>
</gene>
<feature type="transmembrane region" description="Helical" evidence="7">
    <location>
        <begin position="12"/>
        <end position="30"/>
    </location>
</feature>
<dbReference type="CDD" id="cd06261">
    <property type="entry name" value="TM_PBP2"/>
    <property type="match status" value="1"/>
</dbReference>
<dbReference type="SUPFAM" id="SSF161098">
    <property type="entry name" value="MetI-like"/>
    <property type="match status" value="1"/>
</dbReference>
<dbReference type="RefSeq" id="WP_119973207.1">
    <property type="nucleotide sequence ID" value="NZ_JBHSQA010000006.1"/>
</dbReference>
<evidence type="ECO:0000256" key="4">
    <source>
        <dbReference type="ARBA" id="ARBA00022692"/>
    </source>
</evidence>
<dbReference type="InterPro" id="IPR000515">
    <property type="entry name" value="MetI-like"/>
</dbReference>
<comment type="caution">
    <text evidence="9">The sequence shown here is derived from an EMBL/GenBank/DDBJ whole genome shotgun (WGS) entry which is preliminary data.</text>
</comment>
<feature type="domain" description="ABC transmembrane type-1" evidence="8">
    <location>
        <begin position="69"/>
        <end position="265"/>
    </location>
</feature>
<keyword evidence="2 7" id="KW-0813">Transport</keyword>
<feature type="transmembrane region" description="Helical" evidence="7">
    <location>
        <begin position="143"/>
        <end position="167"/>
    </location>
</feature>